<sequence>MPHEPKTFGSSRYASASGLPPSRQQGVQPQTDPETKRSVLQSFLRDQEPFKCFEYVFVGPSYRPSNFDEQTVDTRELLQVKNFLNLQVQHLRKLGQTPPRALVDRRCEYEPSNSSLATRRANGGNSHHDLPPHPFQTKKLHLEVIFDLQKPRDCQAVLDFCAAVCSEDDQQ</sequence>
<evidence type="ECO:0000256" key="1">
    <source>
        <dbReference type="SAM" id="MobiDB-lite"/>
    </source>
</evidence>
<accession>A0AAN6GAM5</accession>
<name>A0AAN6GAM5_9BASI</name>
<dbReference type="Proteomes" id="UP001176521">
    <property type="component" value="Unassembled WGS sequence"/>
</dbReference>
<evidence type="ECO:0000313" key="2">
    <source>
        <dbReference type="EMBL" id="KAK0523118.1"/>
    </source>
</evidence>
<gene>
    <name evidence="2" type="ORF">OC842_006256</name>
</gene>
<keyword evidence="3" id="KW-1185">Reference proteome</keyword>
<feature type="region of interest" description="Disordered" evidence="1">
    <location>
        <begin position="1"/>
        <end position="38"/>
    </location>
</feature>
<protein>
    <submittedName>
        <fullName evidence="2">Uncharacterized protein</fullName>
    </submittedName>
</protein>
<feature type="compositionally biased region" description="Polar residues" evidence="1">
    <location>
        <begin position="22"/>
        <end position="32"/>
    </location>
</feature>
<dbReference type="EMBL" id="JAPDMQ010000536">
    <property type="protein sequence ID" value="KAK0523118.1"/>
    <property type="molecule type" value="Genomic_DNA"/>
</dbReference>
<dbReference type="AlphaFoldDB" id="A0AAN6GAM5"/>
<comment type="caution">
    <text evidence="2">The sequence shown here is derived from an EMBL/GenBank/DDBJ whole genome shotgun (WGS) entry which is preliminary data.</text>
</comment>
<reference evidence="2" key="1">
    <citation type="journal article" date="2023" name="PhytoFront">
        <title>Draft Genome Resources of Seven Strains of Tilletia horrida, Causal Agent of Kernel Smut of Rice.</title>
        <authorList>
            <person name="Khanal S."/>
            <person name="Antony Babu S."/>
            <person name="Zhou X.G."/>
        </authorList>
    </citation>
    <scope>NUCLEOTIDE SEQUENCE</scope>
    <source>
        <strain evidence="2">TX3</strain>
    </source>
</reference>
<evidence type="ECO:0000313" key="3">
    <source>
        <dbReference type="Proteomes" id="UP001176521"/>
    </source>
</evidence>
<proteinExistence type="predicted"/>
<organism evidence="2 3">
    <name type="scientific">Tilletia horrida</name>
    <dbReference type="NCBI Taxonomy" id="155126"/>
    <lineage>
        <taxon>Eukaryota</taxon>
        <taxon>Fungi</taxon>
        <taxon>Dikarya</taxon>
        <taxon>Basidiomycota</taxon>
        <taxon>Ustilaginomycotina</taxon>
        <taxon>Exobasidiomycetes</taxon>
        <taxon>Tilletiales</taxon>
        <taxon>Tilletiaceae</taxon>
        <taxon>Tilletia</taxon>
    </lineage>
</organism>